<dbReference type="NCBIfam" id="TIGR04256">
    <property type="entry name" value="GxxExxY"/>
    <property type="match status" value="1"/>
</dbReference>
<accession>A0A4Q1CHV1</accession>
<keyword evidence="2" id="KW-1185">Reference proteome</keyword>
<gene>
    <name evidence="1" type="ORF">ESA94_11170</name>
</gene>
<dbReference type="InterPro" id="IPR026350">
    <property type="entry name" value="GxxExxY"/>
</dbReference>
<dbReference type="OrthoDB" id="9806869at2"/>
<reference evidence="1 2" key="1">
    <citation type="submission" date="2019-01" db="EMBL/GenBank/DDBJ databases">
        <title>Lacibacter sp. strain TTM-7.</title>
        <authorList>
            <person name="Chen W.-M."/>
        </authorList>
    </citation>
    <scope>NUCLEOTIDE SEQUENCE [LARGE SCALE GENOMIC DNA]</scope>
    <source>
        <strain evidence="1 2">TTM-7</strain>
    </source>
</reference>
<dbReference type="Proteomes" id="UP000290204">
    <property type="component" value="Unassembled WGS sequence"/>
</dbReference>
<evidence type="ECO:0000313" key="2">
    <source>
        <dbReference type="Proteomes" id="UP000290204"/>
    </source>
</evidence>
<organism evidence="1 2">
    <name type="scientific">Lacibacter luteus</name>
    <dbReference type="NCBI Taxonomy" id="2508719"/>
    <lineage>
        <taxon>Bacteria</taxon>
        <taxon>Pseudomonadati</taxon>
        <taxon>Bacteroidota</taxon>
        <taxon>Chitinophagia</taxon>
        <taxon>Chitinophagales</taxon>
        <taxon>Chitinophagaceae</taxon>
        <taxon>Lacibacter</taxon>
    </lineage>
</organism>
<sequence length="125" mass="14306">MTGIIYKTEVYQIIGVCLEVYKTLGFGFQEVVYKDAMEIEFLERGIKYVRENKLVVLYKGKQLNRTFNTDFTIHEKFLVEVKVNKDGIADSAVAQTLNYLKASGMKLGLVVNFGGTSLNYKRLIY</sequence>
<dbReference type="EMBL" id="SDHW01000003">
    <property type="protein sequence ID" value="RXK59624.1"/>
    <property type="molecule type" value="Genomic_DNA"/>
</dbReference>
<comment type="caution">
    <text evidence="1">The sequence shown here is derived from an EMBL/GenBank/DDBJ whole genome shotgun (WGS) entry which is preliminary data.</text>
</comment>
<evidence type="ECO:0000313" key="1">
    <source>
        <dbReference type="EMBL" id="RXK59624.1"/>
    </source>
</evidence>
<dbReference type="RefSeq" id="WP_129130997.1">
    <property type="nucleotide sequence ID" value="NZ_SDHW01000003.1"/>
</dbReference>
<dbReference type="AlphaFoldDB" id="A0A4Q1CHV1"/>
<name>A0A4Q1CHV1_9BACT</name>
<proteinExistence type="predicted"/>
<dbReference type="Pfam" id="PF13366">
    <property type="entry name" value="PDDEXK_3"/>
    <property type="match status" value="1"/>
</dbReference>
<protein>
    <submittedName>
        <fullName evidence="1">GxxExxY protein</fullName>
    </submittedName>
</protein>